<feature type="transmembrane region" description="Helical" evidence="5">
    <location>
        <begin position="290"/>
        <end position="309"/>
    </location>
</feature>
<accession>A0ABV4CJG1</accession>
<reference evidence="8 9" key="1">
    <citation type="submission" date="2024-08" db="EMBL/GenBank/DDBJ databases">
        <title>Genome mining of Saccharopolyspora cebuensis PGLac3 from Nigerian medicinal plant.</title>
        <authorList>
            <person name="Ezeobiora C.E."/>
            <person name="Igbokwe N.H."/>
            <person name="Amin D.H."/>
            <person name="Mendie U.E."/>
        </authorList>
    </citation>
    <scope>NUCLEOTIDE SEQUENCE [LARGE SCALE GENOMIC DNA]</scope>
    <source>
        <strain evidence="8 9">PGLac3</strain>
    </source>
</reference>
<sequence length="458" mass="45871">MNENPAALVPELALLAGAVCGLLLGSWTPRRAQRRVRVLAAVACAVGLVASGIGLAGPDQVVFGGAFAVDTGTGVGRVVVLASTLLVLGMTTGGGPRETEFCALVQLAALGALVLAGTTDLLLLVAGYLLASIPLYALAGLDRDGPGTEAALKYYLMGALLGVLLLVGVTALFAAGGGTGYPELAAALPTASPALVGVGLIAVLAGVLFKVGAVPAHFWVPDVAQGSGVAVAAFATTVPKIGGVLALHRLGAEVITATAVDWALLLAVLATASMTLGNLAAFFQDDPKRLLAYSTISQVGYLLVAVAVAGRTELAGPAVLFYLAAYAVTNLGAFAVVARVPERTSLAAYRGLARRRPLLVGVLVVCLLGLVGTPPTGVFLGKLEVFTAALDGGLAWLAVVAVLNTAVSLFYYLRWILPAFLPTTGDEPAPGPGFVACAAGALSLALGLGGGLVLPLLG</sequence>
<comment type="subunit">
    <text evidence="5">NDH-1 is composed of 14 different subunits. Subunits NuoA, H, J, K, L, M, N constitute the membrane sector of the complex.</text>
</comment>
<evidence type="ECO:0000259" key="7">
    <source>
        <dbReference type="Pfam" id="PF00361"/>
    </source>
</evidence>
<feature type="transmembrane region" description="Helical" evidence="5">
    <location>
        <begin position="434"/>
        <end position="457"/>
    </location>
</feature>
<feature type="transmembrane region" description="Helical" evidence="5">
    <location>
        <begin position="36"/>
        <end position="56"/>
    </location>
</feature>
<feature type="transmembrane region" description="Helical" evidence="5">
    <location>
        <begin position="123"/>
        <end position="142"/>
    </location>
</feature>
<evidence type="ECO:0000313" key="9">
    <source>
        <dbReference type="Proteomes" id="UP001564626"/>
    </source>
</evidence>
<name>A0ABV4CJG1_9PSEU</name>
<evidence type="ECO:0000256" key="6">
    <source>
        <dbReference type="RuleBase" id="RU000320"/>
    </source>
</evidence>
<evidence type="ECO:0000256" key="1">
    <source>
        <dbReference type="ARBA" id="ARBA00004127"/>
    </source>
</evidence>
<feature type="transmembrane region" description="Helical" evidence="5">
    <location>
        <begin position="194"/>
        <end position="216"/>
    </location>
</feature>
<feature type="transmembrane region" description="Helical" evidence="5">
    <location>
        <begin position="154"/>
        <end position="174"/>
    </location>
</feature>
<dbReference type="Pfam" id="PF00361">
    <property type="entry name" value="Proton_antipo_M"/>
    <property type="match status" value="1"/>
</dbReference>
<dbReference type="RefSeq" id="WP_345367250.1">
    <property type="nucleotide sequence ID" value="NZ_BAABII010000018.1"/>
</dbReference>
<dbReference type="InterPro" id="IPR001750">
    <property type="entry name" value="ND/Mrp_TM"/>
</dbReference>
<keyword evidence="5" id="KW-0874">Quinone</keyword>
<keyword evidence="5" id="KW-0520">NAD</keyword>
<feature type="transmembrane region" description="Helical" evidence="5">
    <location>
        <begin position="6"/>
        <end position="24"/>
    </location>
</feature>
<comment type="function">
    <text evidence="5">NDH-1 shuttles electrons from NADH, via FMN and iron-sulfur (Fe-S) centers, to quinones in the respiratory chain. The immediate electron acceptor for the enzyme in this species is believed to be a menaquinone. Couples the redox reaction to proton translocation (for every two electrons transferred, four hydrogen ions are translocated across the cytoplasmic membrane), and thus conserves the redox energy in a proton gradient.</text>
</comment>
<evidence type="ECO:0000256" key="4">
    <source>
        <dbReference type="ARBA" id="ARBA00023136"/>
    </source>
</evidence>
<keyword evidence="2 5" id="KW-0812">Transmembrane</keyword>
<dbReference type="Proteomes" id="UP001564626">
    <property type="component" value="Unassembled WGS sequence"/>
</dbReference>
<keyword evidence="3 5" id="KW-1133">Transmembrane helix</keyword>
<feature type="transmembrane region" description="Helical" evidence="5">
    <location>
        <begin position="228"/>
        <end position="250"/>
    </location>
</feature>
<evidence type="ECO:0000313" key="8">
    <source>
        <dbReference type="EMBL" id="MEY8040608.1"/>
    </source>
</evidence>
<keyword evidence="5" id="KW-1278">Translocase</keyword>
<feature type="transmembrane region" description="Helical" evidence="5">
    <location>
        <begin position="358"/>
        <end position="381"/>
    </location>
</feature>
<feature type="transmembrane region" description="Helical" evidence="5">
    <location>
        <begin position="62"/>
        <end position="89"/>
    </location>
</feature>
<evidence type="ECO:0000256" key="2">
    <source>
        <dbReference type="ARBA" id="ARBA00022692"/>
    </source>
</evidence>
<dbReference type="EC" id="7.1.1.-" evidence="5"/>
<comment type="similarity">
    <text evidence="5">Belongs to the complex I subunit 2 family.</text>
</comment>
<organism evidence="8 9">
    <name type="scientific">Saccharopolyspora cebuensis</name>
    <dbReference type="NCBI Taxonomy" id="418759"/>
    <lineage>
        <taxon>Bacteria</taxon>
        <taxon>Bacillati</taxon>
        <taxon>Actinomycetota</taxon>
        <taxon>Actinomycetes</taxon>
        <taxon>Pseudonocardiales</taxon>
        <taxon>Pseudonocardiaceae</taxon>
        <taxon>Saccharopolyspora</taxon>
    </lineage>
</organism>
<gene>
    <name evidence="5" type="primary">nuoN</name>
    <name evidence="8" type="ORF">AB8O55_14475</name>
</gene>
<dbReference type="PANTHER" id="PTHR22773">
    <property type="entry name" value="NADH DEHYDROGENASE"/>
    <property type="match status" value="1"/>
</dbReference>
<keyword evidence="5" id="KW-0813">Transport</keyword>
<keyword evidence="4 5" id="KW-0472">Membrane</keyword>
<feature type="transmembrane region" description="Helical" evidence="5">
    <location>
        <begin position="262"/>
        <end position="283"/>
    </location>
</feature>
<feature type="transmembrane region" description="Helical" evidence="5">
    <location>
        <begin position="393"/>
        <end position="413"/>
    </location>
</feature>
<evidence type="ECO:0000256" key="5">
    <source>
        <dbReference type="HAMAP-Rule" id="MF_00445"/>
    </source>
</evidence>
<comment type="catalytic activity">
    <reaction evidence="5">
        <text>a quinone + NADH + 5 H(+)(in) = a quinol + NAD(+) + 4 H(+)(out)</text>
        <dbReference type="Rhea" id="RHEA:57888"/>
        <dbReference type="ChEBI" id="CHEBI:15378"/>
        <dbReference type="ChEBI" id="CHEBI:24646"/>
        <dbReference type="ChEBI" id="CHEBI:57540"/>
        <dbReference type="ChEBI" id="CHEBI:57945"/>
        <dbReference type="ChEBI" id="CHEBI:132124"/>
    </reaction>
</comment>
<feature type="transmembrane region" description="Helical" evidence="5">
    <location>
        <begin position="101"/>
        <end position="117"/>
    </location>
</feature>
<feature type="domain" description="NADH:quinone oxidoreductase/Mrp antiporter transmembrane" evidence="7">
    <location>
        <begin position="119"/>
        <end position="406"/>
    </location>
</feature>
<proteinExistence type="inferred from homology"/>
<protein>
    <recommendedName>
        <fullName evidence="5">NADH-quinone oxidoreductase subunit N</fullName>
        <ecNumber evidence="5">7.1.1.-</ecNumber>
    </recommendedName>
    <alternativeName>
        <fullName evidence="5">NADH dehydrogenase I subunit N</fullName>
    </alternativeName>
    <alternativeName>
        <fullName evidence="5">NDH-1 subunit N</fullName>
    </alternativeName>
</protein>
<dbReference type="HAMAP" id="MF_00445">
    <property type="entry name" value="NDH1_NuoN_1"/>
    <property type="match status" value="1"/>
</dbReference>
<evidence type="ECO:0000256" key="3">
    <source>
        <dbReference type="ARBA" id="ARBA00022989"/>
    </source>
</evidence>
<dbReference type="InterPro" id="IPR010096">
    <property type="entry name" value="NADH-Q_OxRdtase_suN/2"/>
</dbReference>
<comment type="subcellular location">
    <subcellularLocation>
        <location evidence="5">Cell membrane</location>
        <topology evidence="5">Multi-pass membrane protein</topology>
    </subcellularLocation>
    <subcellularLocation>
        <location evidence="1">Endomembrane system</location>
        <topology evidence="1">Multi-pass membrane protein</topology>
    </subcellularLocation>
    <subcellularLocation>
        <location evidence="6">Membrane</location>
        <topology evidence="6">Multi-pass membrane protein</topology>
    </subcellularLocation>
</comment>
<comment type="caution">
    <text evidence="8">The sequence shown here is derived from an EMBL/GenBank/DDBJ whole genome shotgun (WGS) entry which is preliminary data.</text>
</comment>
<keyword evidence="5" id="KW-1003">Cell membrane</keyword>
<dbReference type="EMBL" id="JBGEHV010000023">
    <property type="protein sequence ID" value="MEY8040608.1"/>
    <property type="molecule type" value="Genomic_DNA"/>
</dbReference>
<feature type="transmembrane region" description="Helical" evidence="5">
    <location>
        <begin position="315"/>
        <end position="337"/>
    </location>
</feature>
<keyword evidence="9" id="KW-1185">Reference proteome</keyword>